<evidence type="ECO:0000256" key="4">
    <source>
        <dbReference type="ARBA" id="ARBA00022679"/>
    </source>
</evidence>
<name>A0ABY8IUU1_9BACI</name>
<keyword evidence="4" id="KW-0808">Transferase</keyword>
<dbReference type="PANTHER" id="PTHR45008">
    <property type="entry name" value="PTS SYSTEM GLUCOSE-SPECIFIC EIIA COMPONENT"/>
    <property type="match status" value="1"/>
</dbReference>
<evidence type="ECO:0000256" key="1">
    <source>
        <dbReference type="ARBA" id="ARBA00004496"/>
    </source>
</evidence>
<accession>A0ABY8IUU1</accession>
<evidence type="ECO:0000256" key="6">
    <source>
        <dbReference type="ARBA" id="ARBA00022777"/>
    </source>
</evidence>
<protein>
    <submittedName>
        <fullName evidence="8">PTS glucose transporter subunit IIA</fullName>
    </submittedName>
</protein>
<sequence length="157" mass="17154">MTQNKIMISSPFSGKIIQLSDVPKQKFSNKMMGEGIAIEPTEGEMVAPVSGEVTQIFPTKDAVNLLTDTGVELLLQVGIDAEELEGVGFETNIKEKSRVSRGDSLITFDLAKVTRELSSLASPIVIMNRNQVAQFSYTSQSNVIKGETIIMELELTE</sequence>
<feature type="domain" description="PTS EIIA type-1" evidence="7">
    <location>
        <begin position="24"/>
        <end position="128"/>
    </location>
</feature>
<evidence type="ECO:0000313" key="8">
    <source>
        <dbReference type="EMBL" id="WFT73567.1"/>
    </source>
</evidence>
<dbReference type="Pfam" id="PF00358">
    <property type="entry name" value="PTS_EIIA_1"/>
    <property type="match status" value="1"/>
</dbReference>
<dbReference type="Proteomes" id="UP001221597">
    <property type="component" value="Chromosome"/>
</dbReference>
<comment type="subcellular location">
    <subcellularLocation>
        <location evidence="1">Cytoplasm</location>
    </subcellularLocation>
</comment>
<dbReference type="InterPro" id="IPR050890">
    <property type="entry name" value="PTS_EIIA_component"/>
</dbReference>
<dbReference type="InterPro" id="IPR011055">
    <property type="entry name" value="Dup_hybrid_motif"/>
</dbReference>
<evidence type="ECO:0000313" key="9">
    <source>
        <dbReference type="Proteomes" id="UP001221597"/>
    </source>
</evidence>
<dbReference type="PANTHER" id="PTHR45008:SF1">
    <property type="entry name" value="PTS SYSTEM GLUCOSE-SPECIFIC EIIA COMPONENT"/>
    <property type="match status" value="1"/>
</dbReference>
<keyword evidence="6" id="KW-0418">Kinase</keyword>
<keyword evidence="3 8" id="KW-0762">Sugar transport</keyword>
<evidence type="ECO:0000259" key="7">
    <source>
        <dbReference type="PROSITE" id="PS51093"/>
    </source>
</evidence>
<proteinExistence type="predicted"/>
<dbReference type="NCBIfam" id="TIGR00830">
    <property type="entry name" value="PTBA"/>
    <property type="match status" value="1"/>
</dbReference>
<organism evidence="8 9">
    <name type="scientific">Halobacillus naozhouensis</name>
    <dbReference type="NCBI Taxonomy" id="554880"/>
    <lineage>
        <taxon>Bacteria</taxon>
        <taxon>Bacillati</taxon>
        <taxon>Bacillota</taxon>
        <taxon>Bacilli</taxon>
        <taxon>Bacillales</taxon>
        <taxon>Bacillaceae</taxon>
        <taxon>Halobacillus</taxon>
    </lineage>
</organism>
<dbReference type="PROSITE" id="PS51093">
    <property type="entry name" value="PTS_EIIA_TYPE_1"/>
    <property type="match status" value="1"/>
</dbReference>
<reference evidence="8 9" key="1">
    <citation type="submission" date="2023-04" db="EMBL/GenBank/DDBJ databases">
        <title>Genome sequence of Halobacillus naozhouensis KACC 21980.</title>
        <authorList>
            <person name="Kim S."/>
            <person name="Heo J."/>
            <person name="Kwon S.-W."/>
        </authorList>
    </citation>
    <scope>NUCLEOTIDE SEQUENCE [LARGE SCALE GENOMIC DNA]</scope>
    <source>
        <strain evidence="8 9">KCTC 13234</strain>
    </source>
</reference>
<keyword evidence="5" id="KW-0598">Phosphotransferase system</keyword>
<dbReference type="RefSeq" id="WP_283075576.1">
    <property type="nucleotide sequence ID" value="NZ_CP121671.1"/>
</dbReference>
<evidence type="ECO:0000256" key="3">
    <source>
        <dbReference type="ARBA" id="ARBA00022597"/>
    </source>
</evidence>
<keyword evidence="2" id="KW-0813">Transport</keyword>
<dbReference type="SUPFAM" id="SSF51261">
    <property type="entry name" value="Duplicated hybrid motif"/>
    <property type="match status" value="1"/>
</dbReference>
<gene>
    <name evidence="8" type="ORF">P9989_14410</name>
</gene>
<evidence type="ECO:0000256" key="2">
    <source>
        <dbReference type="ARBA" id="ARBA00022448"/>
    </source>
</evidence>
<keyword evidence="9" id="KW-1185">Reference proteome</keyword>
<dbReference type="Gene3D" id="2.70.70.10">
    <property type="entry name" value="Glucose Permease (Domain IIA)"/>
    <property type="match status" value="1"/>
</dbReference>
<dbReference type="InterPro" id="IPR001127">
    <property type="entry name" value="PTS_EIIA_1_perm"/>
</dbReference>
<evidence type="ECO:0000256" key="5">
    <source>
        <dbReference type="ARBA" id="ARBA00022683"/>
    </source>
</evidence>
<dbReference type="EMBL" id="CP121671">
    <property type="protein sequence ID" value="WFT73567.1"/>
    <property type="molecule type" value="Genomic_DNA"/>
</dbReference>